<dbReference type="EMBL" id="SCWF01000003">
    <property type="protein sequence ID" value="TDM14612.1"/>
    <property type="molecule type" value="Genomic_DNA"/>
</dbReference>
<evidence type="ECO:0000313" key="2">
    <source>
        <dbReference type="EMBL" id="TDM14612.1"/>
    </source>
</evidence>
<dbReference type="OrthoDB" id="9786134at2"/>
<dbReference type="AlphaFoldDB" id="A0A4R6C112"/>
<dbReference type="PANTHER" id="PTHR30212">
    <property type="entry name" value="PROTEIN YIIM"/>
    <property type="match status" value="1"/>
</dbReference>
<dbReference type="PROSITE" id="PS51340">
    <property type="entry name" value="MOSC"/>
    <property type="match status" value="1"/>
</dbReference>
<dbReference type="RefSeq" id="WP_133451341.1">
    <property type="nucleotide sequence ID" value="NZ_SCWF01000003.1"/>
</dbReference>
<comment type="caution">
    <text evidence="2">The sequence shown here is derived from an EMBL/GenBank/DDBJ whole genome shotgun (WGS) entry which is preliminary data.</text>
</comment>
<dbReference type="Proteomes" id="UP000294843">
    <property type="component" value="Unassembled WGS sequence"/>
</dbReference>
<sequence>MEYEVIQICTGKVEKVLLGGTPKRTAVNKYPITEPNYLSRLGFEEDEHAYKGHGGVNKAVCLYDKLDYALWQDFISDMPDYAMFGENITTVGLTKENIAIGDTFRLGDAVIQVSEGRGPCNTIAKKYGVPTLVKMMSAAHATGCYFRVLEEGYVQPDSQLERLERDPAQFTLDEFNSLLYTDKKNVNLLKKAISVSALSEDQRQTFQKRLN</sequence>
<organism evidence="2 3">
    <name type="scientific">Macrococcus bovicus</name>
    <dbReference type="NCBI Taxonomy" id="69968"/>
    <lineage>
        <taxon>Bacteria</taxon>
        <taxon>Bacillati</taxon>
        <taxon>Bacillota</taxon>
        <taxon>Bacilli</taxon>
        <taxon>Bacillales</taxon>
        <taxon>Staphylococcaceae</taxon>
        <taxon>Macrococcus</taxon>
    </lineage>
</organism>
<proteinExistence type="predicted"/>
<dbReference type="InterPro" id="IPR011037">
    <property type="entry name" value="Pyrv_Knase-like_insert_dom_sf"/>
</dbReference>
<dbReference type="InterPro" id="IPR005302">
    <property type="entry name" value="MoCF_Sase_C"/>
</dbReference>
<name>A0A4R6C112_9STAP</name>
<dbReference type="GO" id="GO:0030170">
    <property type="term" value="F:pyridoxal phosphate binding"/>
    <property type="evidence" value="ECO:0007669"/>
    <property type="project" value="InterPro"/>
</dbReference>
<gene>
    <name evidence="2" type="ORF">ERX55_04135</name>
</gene>
<dbReference type="InterPro" id="IPR052353">
    <property type="entry name" value="Benzoxazolinone_Detox_Enz"/>
</dbReference>
<dbReference type="PANTHER" id="PTHR30212:SF4">
    <property type="entry name" value="MOSC DOMAIN-CONTAINING PROTEIN"/>
    <property type="match status" value="1"/>
</dbReference>
<dbReference type="InterPro" id="IPR005163">
    <property type="entry name" value="Tri_helical_YiiM-like"/>
</dbReference>
<dbReference type="SUPFAM" id="SSF50800">
    <property type="entry name" value="PK beta-barrel domain-like"/>
    <property type="match status" value="1"/>
</dbReference>
<dbReference type="GO" id="GO:0003824">
    <property type="term" value="F:catalytic activity"/>
    <property type="evidence" value="ECO:0007669"/>
    <property type="project" value="InterPro"/>
</dbReference>
<dbReference type="GO" id="GO:0030151">
    <property type="term" value="F:molybdenum ion binding"/>
    <property type="evidence" value="ECO:0007669"/>
    <property type="project" value="InterPro"/>
</dbReference>
<feature type="domain" description="MOSC" evidence="1">
    <location>
        <begin position="30"/>
        <end position="163"/>
    </location>
</feature>
<dbReference type="Gene3D" id="2.40.33.20">
    <property type="entry name" value="PK beta-barrel domain-like"/>
    <property type="match status" value="1"/>
</dbReference>
<evidence type="ECO:0000313" key="3">
    <source>
        <dbReference type="Proteomes" id="UP000294843"/>
    </source>
</evidence>
<evidence type="ECO:0000259" key="1">
    <source>
        <dbReference type="PROSITE" id="PS51340"/>
    </source>
</evidence>
<reference evidence="2 3" key="1">
    <citation type="submission" date="2019-01" db="EMBL/GenBank/DDBJ databases">
        <title>Draft genome sequences of the type strains of six Macrococcus species.</title>
        <authorList>
            <person name="Mazhar S."/>
            <person name="Altermann E."/>
            <person name="Hill C."/>
            <person name="Mcauliffe O."/>
        </authorList>
    </citation>
    <scope>NUCLEOTIDE SEQUENCE [LARGE SCALE GENOMIC DNA]</scope>
    <source>
        <strain evidence="2 3">ATCC 51825</strain>
    </source>
</reference>
<dbReference type="Pfam" id="PF03473">
    <property type="entry name" value="MOSC"/>
    <property type="match status" value="1"/>
</dbReference>
<protein>
    <submittedName>
        <fullName evidence="2">MOSC domain-containing protein</fullName>
    </submittedName>
</protein>
<dbReference type="Pfam" id="PF03475">
    <property type="entry name" value="YiiM_3-alpha"/>
    <property type="match status" value="1"/>
</dbReference>
<accession>A0A4R6C112</accession>
<keyword evidence="3" id="KW-1185">Reference proteome</keyword>